<dbReference type="InterPro" id="IPR025421">
    <property type="entry name" value="DUF4148"/>
</dbReference>
<accession>A0A1J5QFF0</accession>
<reference evidence="1" key="1">
    <citation type="submission" date="2016-10" db="EMBL/GenBank/DDBJ databases">
        <title>Sequence of Gallionella enrichment culture.</title>
        <authorList>
            <person name="Poehlein A."/>
            <person name="Muehling M."/>
            <person name="Daniel R."/>
        </authorList>
    </citation>
    <scope>NUCLEOTIDE SEQUENCE</scope>
</reference>
<organism evidence="1">
    <name type="scientific">mine drainage metagenome</name>
    <dbReference type="NCBI Taxonomy" id="410659"/>
    <lineage>
        <taxon>unclassified sequences</taxon>
        <taxon>metagenomes</taxon>
        <taxon>ecological metagenomes</taxon>
    </lineage>
</organism>
<gene>
    <name evidence="1" type="ORF">GALL_359520</name>
</gene>
<dbReference type="AlphaFoldDB" id="A0A1J5QFF0"/>
<comment type="caution">
    <text evidence="1">The sequence shown here is derived from an EMBL/GenBank/DDBJ whole genome shotgun (WGS) entry which is preliminary data.</text>
</comment>
<protein>
    <submittedName>
        <fullName evidence="1">Uncharacterized protein</fullName>
    </submittedName>
</protein>
<proteinExistence type="predicted"/>
<evidence type="ECO:0000313" key="1">
    <source>
        <dbReference type="EMBL" id="OIQ82257.1"/>
    </source>
</evidence>
<dbReference type="EMBL" id="MLJW01000824">
    <property type="protein sequence ID" value="OIQ82257.1"/>
    <property type="molecule type" value="Genomic_DNA"/>
</dbReference>
<sequence>MKFQFRLGLIALASAVSLPALATSGFTPVPGEVGFVVHAPTPVKTRAEVLKELEDWKRNPVSAGWRQVDNDVGWVFVGTTSSKPRAAVQ</sequence>
<dbReference type="Pfam" id="PF13663">
    <property type="entry name" value="DUF4148"/>
    <property type="match status" value="1"/>
</dbReference>
<name>A0A1J5QFF0_9ZZZZ</name>